<dbReference type="AlphaFoldDB" id="T0HNZ0"/>
<dbReference type="RefSeq" id="WP_021245111.1">
    <property type="nucleotide sequence ID" value="NZ_ATIB01000062.1"/>
</dbReference>
<accession>T0HNZ0</accession>
<dbReference type="Pfam" id="PF13289">
    <property type="entry name" value="SIR2_2"/>
    <property type="match status" value="1"/>
</dbReference>
<proteinExistence type="predicted"/>
<feature type="domain" description="Novel STAND NTPase 5" evidence="1">
    <location>
        <begin position="300"/>
        <end position="436"/>
    </location>
</feature>
<dbReference type="OrthoDB" id="7357874at2"/>
<dbReference type="eggNOG" id="COG0457">
    <property type="taxonomic scope" value="Bacteria"/>
</dbReference>
<name>T0HNZ0_9SPHN</name>
<dbReference type="EMBL" id="ATIB01000062">
    <property type="protein sequence ID" value="EQB01050.1"/>
    <property type="molecule type" value="Genomic_DNA"/>
</dbReference>
<dbReference type="InterPro" id="IPR027417">
    <property type="entry name" value="P-loop_NTPase"/>
</dbReference>
<evidence type="ECO:0000313" key="2">
    <source>
        <dbReference type="EMBL" id="EQB01050.1"/>
    </source>
</evidence>
<sequence>MTIELNRLVQNLDPTRTILFFGAGSSIPSGSPSAPDLAKAISQQFEIDPNGFSLAEIAELAELNADRAQLITFVREQFPRPNPTGGLLNVPLFGWKGVYTTNYDELLERTYQVRKVPYTAITTNYDFSKLSGPLAQPIYKIHGTIGQDVSDGSKSRMILTQGDYDKAIEYREFLYTRLASDMAGADLVIIGFSLSDADIKAVVDRVLTIQSKMGGAGGQVYLLLYQKDENRARLYEARGVRVAFGGIDEFSAALARKGPAASVVYSSSNDPVQQSNILSATTIDVKHSIENFPSNASAMFNGWPATYADVAADLTFGRTFSNTIFGAFKAATQQYASIVGASGVGKTTIARQIAVQAEADGWLCWEHKVDFSLPVDEWISAAEKLQSADLNGLLVIDEANFHIAEINRLVEVLTTKGLTRLRLVLTSGRAQWQYRTKSVFLTKNGKEHQLSKLNSQEIDRLIMLVSAPNDVRPLVEATFSGFSLQEKRRRLVERCEADAFVCLRNIFATEKFDDIILREYAQMSVADQEIYRLVSAMQNAGIRVHRQLVIRLTNIAAEMVEAALRNLVDVISEYDISVRFGVYGWKVRHSVIAGIVAKYKYADPAAMLDLFERVIANISPTYEIERRTINEMCNVETGLPSIADKDTQNRLLRTLISIAPGEPIPRHRLIRNLISLEKFDLAETEIRVFKHDIGVDGPVARYQVVLLLARVMYTPGLMDEDRLVILRQAESQAAVSAEKYSNNRHVLAAYCDVGIELIKRANDETCFDAAMKALKDAEGRTGDEEITKSIRHYERRRFEIGL</sequence>
<evidence type="ECO:0000259" key="1">
    <source>
        <dbReference type="Pfam" id="PF25199"/>
    </source>
</evidence>
<dbReference type="eggNOG" id="COG0846">
    <property type="taxonomic scope" value="Bacteria"/>
</dbReference>
<dbReference type="Pfam" id="PF25199">
    <property type="entry name" value="nSTAND_NTPase5"/>
    <property type="match status" value="1"/>
</dbReference>
<protein>
    <recommendedName>
        <fullName evidence="1">Novel STAND NTPase 5 domain-containing protein</fullName>
    </recommendedName>
</protein>
<gene>
    <name evidence="2" type="ORF">L485_11340</name>
</gene>
<comment type="caution">
    <text evidence="2">The sequence shown here is derived from an EMBL/GenBank/DDBJ whole genome shotgun (WGS) entry which is preliminary data.</text>
</comment>
<dbReference type="InterPro" id="IPR057574">
    <property type="entry name" value="nSTAND_NTPase5_dom"/>
</dbReference>
<dbReference type="PATRIC" id="fig|1114964.3.peg.2212"/>
<keyword evidence="3" id="KW-1185">Reference proteome</keyword>
<dbReference type="Proteomes" id="UP000015524">
    <property type="component" value="Unassembled WGS sequence"/>
</dbReference>
<organism evidence="2 3">
    <name type="scientific">Sphingobium baderi LL03</name>
    <dbReference type="NCBI Taxonomy" id="1114964"/>
    <lineage>
        <taxon>Bacteria</taxon>
        <taxon>Pseudomonadati</taxon>
        <taxon>Pseudomonadota</taxon>
        <taxon>Alphaproteobacteria</taxon>
        <taxon>Sphingomonadales</taxon>
        <taxon>Sphingomonadaceae</taxon>
        <taxon>Sphingobium</taxon>
    </lineage>
</organism>
<reference evidence="2 3" key="1">
    <citation type="journal article" date="2013" name="Genome Announc.">
        <title>Draft Genome Sequence of a Hexachlorocyclohexane-Degrading Bacterium, Sphingobium baderi Strain LL03T.</title>
        <authorList>
            <person name="Kaur J."/>
            <person name="Verma H."/>
            <person name="Tripathi C."/>
            <person name="Khurana J.P."/>
            <person name="Lal R."/>
        </authorList>
    </citation>
    <scope>NUCLEOTIDE SEQUENCE [LARGE SCALE GENOMIC DNA]</scope>
    <source>
        <strain evidence="2 3">LL03</strain>
    </source>
</reference>
<evidence type="ECO:0000313" key="3">
    <source>
        <dbReference type="Proteomes" id="UP000015524"/>
    </source>
</evidence>
<dbReference type="SUPFAM" id="SSF52540">
    <property type="entry name" value="P-loop containing nucleoside triphosphate hydrolases"/>
    <property type="match status" value="1"/>
</dbReference>